<evidence type="ECO:0000256" key="1">
    <source>
        <dbReference type="SAM" id="Phobius"/>
    </source>
</evidence>
<evidence type="ECO:0000313" key="2">
    <source>
        <dbReference type="EMBL" id="KUJ11520.1"/>
    </source>
</evidence>
<accession>A0A194WU84</accession>
<reference evidence="2 3" key="1">
    <citation type="submission" date="2015-10" db="EMBL/GenBank/DDBJ databases">
        <title>Full genome of DAOMC 229536 Phialocephala scopiformis, a fungal endophyte of spruce producing the potent anti-insectan compound rugulosin.</title>
        <authorList>
            <consortium name="DOE Joint Genome Institute"/>
            <person name="Walker A.K."/>
            <person name="Frasz S.L."/>
            <person name="Seifert K.A."/>
            <person name="Miller J.D."/>
            <person name="Mondo S.J."/>
            <person name="Labutti K."/>
            <person name="Lipzen A."/>
            <person name="Dockter R."/>
            <person name="Kennedy M."/>
            <person name="Grigoriev I.V."/>
            <person name="Spatafora J.W."/>
        </authorList>
    </citation>
    <scope>NUCLEOTIDE SEQUENCE [LARGE SCALE GENOMIC DNA]</scope>
    <source>
        <strain evidence="2 3">CBS 120377</strain>
    </source>
</reference>
<keyword evidence="3" id="KW-1185">Reference proteome</keyword>
<dbReference type="AlphaFoldDB" id="A0A194WU84"/>
<name>A0A194WU84_MOLSC</name>
<evidence type="ECO:0000313" key="3">
    <source>
        <dbReference type="Proteomes" id="UP000070700"/>
    </source>
</evidence>
<keyword evidence="1" id="KW-0472">Membrane</keyword>
<feature type="transmembrane region" description="Helical" evidence="1">
    <location>
        <begin position="216"/>
        <end position="233"/>
    </location>
</feature>
<sequence length="234" mass="22679">MRHWRRMLCRQLHGILRCGNQGATCSSDSECAFNTCISGSCSGTLSSSSAAVSSTPVSTTSVPSSTATAVALGGTCTTSSQCANGASCYSVNSQEVLRCGNQGATCSSDSQCAFNTCVSGSCSGTLSSSSITSGSTSFGSVTTSFKSSSTAPAGGANVTVTSISTGVPAGFTTSVTVVNGVTSSVLVNSAGATTSFGAVATQTITSSTKGSGAGKLAVGFGGMFAVAAGVAMLL</sequence>
<gene>
    <name evidence="2" type="ORF">LY89DRAFT_226850</name>
</gene>
<keyword evidence="1" id="KW-0812">Transmembrane</keyword>
<keyword evidence="1" id="KW-1133">Transmembrane helix</keyword>
<dbReference type="RefSeq" id="XP_018065875.1">
    <property type="nucleotide sequence ID" value="XM_018206000.1"/>
</dbReference>
<dbReference type="InParanoid" id="A0A194WU84"/>
<dbReference type="Proteomes" id="UP000070700">
    <property type="component" value="Unassembled WGS sequence"/>
</dbReference>
<dbReference type="OrthoDB" id="5413589at2759"/>
<proteinExistence type="predicted"/>
<protein>
    <submittedName>
        <fullName evidence="2">Uncharacterized protein</fullName>
    </submittedName>
</protein>
<dbReference type="GeneID" id="28815726"/>
<dbReference type="EMBL" id="KQ947426">
    <property type="protein sequence ID" value="KUJ11520.1"/>
    <property type="molecule type" value="Genomic_DNA"/>
</dbReference>
<dbReference type="KEGG" id="psco:LY89DRAFT_226850"/>
<organism evidence="2 3">
    <name type="scientific">Mollisia scopiformis</name>
    <name type="common">Conifer needle endophyte fungus</name>
    <name type="synonym">Phialocephala scopiformis</name>
    <dbReference type="NCBI Taxonomy" id="149040"/>
    <lineage>
        <taxon>Eukaryota</taxon>
        <taxon>Fungi</taxon>
        <taxon>Dikarya</taxon>
        <taxon>Ascomycota</taxon>
        <taxon>Pezizomycotina</taxon>
        <taxon>Leotiomycetes</taxon>
        <taxon>Helotiales</taxon>
        <taxon>Mollisiaceae</taxon>
        <taxon>Mollisia</taxon>
    </lineage>
</organism>